<keyword evidence="10" id="KW-0694">RNA-binding</keyword>
<feature type="transmembrane region" description="Helical" evidence="10">
    <location>
        <begin position="281"/>
        <end position="305"/>
    </location>
</feature>
<dbReference type="PANTHER" id="PTHR32198">
    <property type="entry name" value="MITOCHONDRIAL ESCAPE PROTEIN 2"/>
    <property type="match status" value="1"/>
</dbReference>
<dbReference type="EMBL" id="JBBJBU010000016">
    <property type="protein sequence ID" value="KAK7202522.1"/>
    <property type="molecule type" value="Genomic_DNA"/>
</dbReference>
<dbReference type="RefSeq" id="XP_064765555.1">
    <property type="nucleotide sequence ID" value="XM_064913705.1"/>
</dbReference>
<dbReference type="SUPFAM" id="SSF54928">
    <property type="entry name" value="RNA-binding domain, RBD"/>
    <property type="match status" value="1"/>
</dbReference>
<dbReference type="InterPro" id="IPR034260">
    <property type="entry name" value="Yme2_RRM"/>
</dbReference>
<evidence type="ECO:0000256" key="10">
    <source>
        <dbReference type="RuleBase" id="RU367108"/>
    </source>
</evidence>
<evidence type="ECO:0000259" key="11">
    <source>
        <dbReference type="Pfam" id="PF10443"/>
    </source>
</evidence>
<dbReference type="Pfam" id="PF10443">
    <property type="entry name" value="RNA12"/>
    <property type="match status" value="1"/>
</dbReference>
<dbReference type="InterPro" id="IPR018850">
    <property type="entry name" value="Mt_escape_2_C"/>
</dbReference>
<comment type="subcellular location">
    <subcellularLocation>
        <location evidence="1 10">Mitochondrion inner membrane</location>
        <topology evidence="1 10">Single-pass membrane protein</topology>
    </subcellularLocation>
</comment>
<dbReference type="InterPro" id="IPR035979">
    <property type="entry name" value="RBD_domain_sf"/>
</dbReference>
<organism evidence="12 13">
    <name type="scientific">Myxozyma melibiosi</name>
    <dbReference type="NCBI Taxonomy" id="54550"/>
    <lineage>
        <taxon>Eukaryota</taxon>
        <taxon>Fungi</taxon>
        <taxon>Dikarya</taxon>
        <taxon>Ascomycota</taxon>
        <taxon>Saccharomycotina</taxon>
        <taxon>Lipomycetes</taxon>
        <taxon>Lipomycetales</taxon>
        <taxon>Lipomycetaceae</taxon>
        <taxon>Myxozyma</taxon>
    </lineage>
</organism>
<evidence type="ECO:0000256" key="1">
    <source>
        <dbReference type="ARBA" id="ARBA00004434"/>
    </source>
</evidence>
<feature type="domain" description="Mitochondrial escape protein 2 C-terminal" evidence="11">
    <location>
        <begin position="367"/>
        <end position="803"/>
    </location>
</feature>
<dbReference type="Proteomes" id="UP001498771">
    <property type="component" value="Unassembled WGS sequence"/>
</dbReference>
<evidence type="ECO:0000313" key="12">
    <source>
        <dbReference type="EMBL" id="KAK7202522.1"/>
    </source>
</evidence>
<keyword evidence="10" id="KW-0507">mRNA processing</keyword>
<keyword evidence="4 10" id="KW-0812">Transmembrane</keyword>
<dbReference type="InterPro" id="IPR039627">
    <property type="entry name" value="Yme2_C"/>
</dbReference>
<evidence type="ECO:0000256" key="9">
    <source>
        <dbReference type="ARBA" id="ARBA00025276"/>
    </source>
</evidence>
<sequence length="850" mass="96129">MPLSRPRLRLFKLKFWAPYGTIRDKPTVGAFSPLRPLQLRPPLSLNSGSRRSFVIPYAKLVETTGLIEKADNEGLLYFDNIYPVRHNLWDFRQQILSIASKFESKNILAFMRENVIPEDLPISLSSVIPRPKDGGVIIKFTNHSSLPESEVEKRIQEHVENHTLRPWFNPFRTTRSFVVRGSPWIEDLHRFPSARVRVEFEGADVDQETLYLLFRRYGLIRDITPLSPAVKDLPRYATIQYVGLRSAASARNCLHGFVAPNGTKLHIYYDKALKKNMIREWFFGHPRIVIPALAALIAALTVAIFDPIRTFFIKRKITKSYSLTENKFFKYLKEQTTSALNAIMTNGGLGRYVRRQNAEMQIGFADRQDVVERLRFLISESPETFIVVQGPRGSGKVDLVREYVVKDGDNTLTIDCQRLVETRTEALFVKELSAQTGYFPVFPWMNSVSSFVDLVAQGLIGQKAGFSETLDAQFKKILENTDTAIKEIAVEAHKHAVGVVHPKNQNSVDACKTMDLIASEDVDESQSESRSEDFYIGTGIPRPVIVIEHFLHQRDKHETMYRTMAEWAAGLVAAKVAHVIFVTDDVGYSKLLQEAMPNTVYNTVNIGDAPPDLAKSFVRRQTMALPDTGTDREDTLKDLDKALEPLGGRMTDLLALIRRISIGETSLQAADEMIRQSSTEIIKRFLKCGSDIAWNPEQVWTIVKGLATAEDIRYNQLLADPLFKGNSDVIAALEHAELITVTERDGRPHAIKPGRPIYRAAFKRLIQDKGLYADQEITRLTSIVGVLSAGISKDEDELVKLSALFTPKGPAVDVSDRMRFLADDIQVRQKKISQCYKQIEEQKKVMAVVY</sequence>
<comment type="caution">
    <text evidence="12">The sequence shown here is derived from an EMBL/GenBank/DDBJ whole genome shotgun (WGS) entry which is preliminary data.</text>
</comment>
<reference evidence="12 13" key="1">
    <citation type="submission" date="2024-03" db="EMBL/GenBank/DDBJ databases">
        <title>Genome-scale model development and genomic sequencing of the oleaginous clade Lipomyces.</title>
        <authorList>
            <consortium name="Lawrence Berkeley National Laboratory"/>
            <person name="Czajka J.J."/>
            <person name="Han Y."/>
            <person name="Kim J."/>
            <person name="Mondo S.J."/>
            <person name="Hofstad B.A."/>
            <person name="Robles A."/>
            <person name="Haridas S."/>
            <person name="Riley R."/>
            <person name="LaButti K."/>
            <person name="Pangilinan J."/>
            <person name="Andreopoulos W."/>
            <person name="Lipzen A."/>
            <person name="Yan J."/>
            <person name="Wang M."/>
            <person name="Ng V."/>
            <person name="Grigoriev I.V."/>
            <person name="Spatafora J.W."/>
            <person name="Magnuson J.K."/>
            <person name="Baker S.E."/>
            <person name="Pomraning K.R."/>
        </authorList>
    </citation>
    <scope>NUCLEOTIDE SEQUENCE [LARGE SCALE GENOMIC DNA]</scope>
    <source>
        <strain evidence="12 13">Phaff 52-87</strain>
    </source>
</reference>
<evidence type="ECO:0000313" key="13">
    <source>
        <dbReference type="Proteomes" id="UP001498771"/>
    </source>
</evidence>
<gene>
    <name evidence="12" type="ORF">BZA70DRAFT_285273</name>
</gene>
<dbReference type="CDD" id="cd12433">
    <property type="entry name" value="RRM_Yme2p_like"/>
    <property type="match status" value="1"/>
</dbReference>
<evidence type="ECO:0000256" key="5">
    <source>
        <dbReference type="ARBA" id="ARBA00022792"/>
    </source>
</evidence>
<keyword evidence="5 10" id="KW-0999">Mitochondrion inner membrane</keyword>
<keyword evidence="13" id="KW-1185">Reference proteome</keyword>
<accession>A0ABR1EY33</accession>
<evidence type="ECO:0000256" key="8">
    <source>
        <dbReference type="ARBA" id="ARBA00023136"/>
    </source>
</evidence>
<evidence type="ECO:0000256" key="4">
    <source>
        <dbReference type="ARBA" id="ARBA00022692"/>
    </source>
</evidence>
<evidence type="ECO:0000256" key="3">
    <source>
        <dbReference type="ARBA" id="ARBA00020222"/>
    </source>
</evidence>
<protein>
    <recommendedName>
        <fullName evidence="3 10">Mitochondrial escape protein 2</fullName>
    </recommendedName>
</protein>
<evidence type="ECO:0000256" key="2">
    <source>
        <dbReference type="ARBA" id="ARBA00010320"/>
    </source>
</evidence>
<dbReference type="PANTHER" id="PTHR32198:SF2">
    <property type="entry name" value="MITOCHONDRIAL ESCAPE PROTEIN 2"/>
    <property type="match status" value="1"/>
</dbReference>
<dbReference type="GeneID" id="90039217"/>
<keyword evidence="6 10" id="KW-1133">Transmembrane helix</keyword>
<evidence type="ECO:0000256" key="6">
    <source>
        <dbReference type="ARBA" id="ARBA00022989"/>
    </source>
</evidence>
<keyword evidence="7 10" id="KW-0496">Mitochondrion</keyword>
<evidence type="ECO:0000256" key="7">
    <source>
        <dbReference type="ARBA" id="ARBA00023128"/>
    </source>
</evidence>
<comment type="function">
    <text evidence="9 10">Plays a role in maintaining the mitochondrial genome and in controlling the mtDNA escape. Involved in the regulation of mtDNA nucleotide structure and number. May have a dispensable role in early maturation of pre-rRNA.</text>
</comment>
<name>A0ABR1EY33_9ASCO</name>
<proteinExistence type="inferred from homology"/>
<keyword evidence="8 10" id="KW-0472">Membrane</keyword>
<comment type="similarity">
    <text evidence="2 10">Belongs to the YME2 family.</text>
</comment>